<dbReference type="SUPFAM" id="SSF49899">
    <property type="entry name" value="Concanavalin A-like lectins/glucanases"/>
    <property type="match status" value="1"/>
</dbReference>
<dbReference type="PANTHER" id="PTHR42693:SF43">
    <property type="entry name" value="BLL2667 PROTEIN"/>
    <property type="match status" value="1"/>
</dbReference>
<comment type="similarity">
    <text evidence="1">Belongs to the sulfatase family.</text>
</comment>
<protein>
    <submittedName>
        <fullName evidence="3">Sulfatase family protein</fullName>
    </submittedName>
</protein>
<dbReference type="EMBL" id="JAOL01000024">
    <property type="protein sequence ID" value="EUA94031.1"/>
    <property type="molecule type" value="Genomic_DNA"/>
</dbReference>
<dbReference type="InterPro" id="IPR017850">
    <property type="entry name" value="Alkaline_phosphatase_core_sf"/>
</dbReference>
<accession>A0ABP3AVU3</accession>
<dbReference type="PANTHER" id="PTHR42693">
    <property type="entry name" value="ARYLSULFATASE FAMILY MEMBER"/>
    <property type="match status" value="1"/>
</dbReference>
<evidence type="ECO:0000313" key="4">
    <source>
        <dbReference type="Proteomes" id="UP000020681"/>
    </source>
</evidence>
<dbReference type="SUPFAM" id="SSF53649">
    <property type="entry name" value="Alkaline phosphatase-like"/>
    <property type="match status" value="1"/>
</dbReference>
<sequence length="481" mass="52916">MRPWDSLTDDERRLFVRMAEVYAGFVSYTDEQIGGLLDYLAESGQLDNTIIVVVSDNGASGEGGPNGSFNENKFFNSVPDTIEANLPRIDDLGGPSAYNHYNTGWAWAFDTPFPYWKRFAGYEGGVADPLIVSWPAGIAARGEVRDQYVHAVDIVPTLYELLDVDPPAVLNGWTQSQIEGHSFAASISDPQLPGRATQFYSMLGMRALYHQGWLATTLHPPLSGWSNFDKDRWELYDLRTDRTQLHDLADEKPELLEELKGLWFYYAGVYKGLPLDDRTALEIMASPRPEPGEPRSHYVYYPDSADVPEAVAVNVRRRSFTIAAAVTIDTPEAEGVLFTQGGVAGGHSLFLKDGRLHYVYNWLGERIQTISAPEPVATGTHVLTAEFRKTADDPDTFSALGTLTLYIDTEAVGDAQIATQPGTFSLTGDGLCVGRDSGSGVADYPAPFPFVGGTIDRVIVDVSGDHYVDHEKQVLAYIARD</sequence>
<dbReference type="InterPro" id="IPR050738">
    <property type="entry name" value="Sulfatase"/>
</dbReference>
<keyword evidence="4" id="KW-1185">Reference proteome</keyword>
<evidence type="ECO:0000259" key="2">
    <source>
        <dbReference type="Pfam" id="PF00884"/>
    </source>
</evidence>
<evidence type="ECO:0000313" key="3">
    <source>
        <dbReference type="EMBL" id="EUA94031.1"/>
    </source>
</evidence>
<dbReference type="InterPro" id="IPR000917">
    <property type="entry name" value="Sulfatase_N"/>
</dbReference>
<comment type="caution">
    <text evidence="3">The sequence shown here is derived from an EMBL/GenBank/DDBJ whole genome shotgun (WGS) entry which is preliminary data.</text>
</comment>
<evidence type="ECO:0000256" key="1">
    <source>
        <dbReference type="ARBA" id="ARBA00008779"/>
    </source>
</evidence>
<name>A0ABP3AVU3_MYCUL</name>
<dbReference type="InterPro" id="IPR013320">
    <property type="entry name" value="ConA-like_dom_sf"/>
</dbReference>
<dbReference type="Pfam" id="PF00884">
    <property type="entry name" value="Sulfatase"/>
    <property type="match status" value="1"/>
</dbReference>
<gene>
    <name evidence="3" type="ORF">I551_8708</name>
</gene>
<dbReference type="Gene3D" id="3.40.720.10">
    <property type="entry name" value="Alkaline Phosphatase, subunit A"/>
    <property type="match status" value="1"/>
</dbReference>
<proteinExistence type="inferred from homology"/>
<dbReference type="Gene3D" id="3.30.1120.10">
    <property type="match status" value="1"/>
</dbReference>
<dbReference type="Proteomes" id="UP000020681">
    <property type="component" value="Unassembled WGS sequence"/>
</dbReference>
<feature type="domain" description="Sulfatase N-terminal" evidence="2">
    <location>
        <begin position="12"/>
        <end position="164"/>
    </location>
</feature>
<reference evidence="3 4" key="1">
    <citation type="submission" date="2014-01" db="EMBL/GenBank/DDBJ databases">
        <authorList>
            <person name="Dobos K."/>
            <person name="Lenaerts A."/>
            <person name="Ordway D."/>
            <person name="DeGroote M.A."/>
            <person name="Parker T."/>
            <person name="Sizemore C."/>
            <person name="Tallon L.J."/>
            <person name="Sadzewicz L.K."/>
            <person name="Sengamalay N."/>
            <person name="Fraser C.M."/>
            <person name="Hine E."/>
            <person name="Shefchek K.A."/>
            <person name="Das S.P."/>
            <person name="Tettelin H."/>
        </authorList>
    </citation>
    <scope>NUCLEOTIDE SEQUENCE [LARGE SCALE GENOMIC DNA]</scope>
    <source>
        <strain evidence="3 4">Harvey</strain>
    </source>
</reference>
<organism evidence="3 4">
    <name type="scientific">Mycobacterium ulcerans str. Harvey</name>
    <dbReference type="NCBI Taxonomy" id="1299332"/>
    <lineage>
        <taxon>Bacteria</taxon>
        <taxon>Bacillati</taxon>
        <taxon>Actinomycetota</taxon>
        <taxon>Actinomycetes</taxon>
        <taxon>Mycobacteriales</taxon>
        <taxon>Mycobacteriaceae</taxon>
        <taxon>Mycobacterium</taxon>
        <taxon>Mycobacterium ulcerans group</taxon>
    </lineage>
</organism>